<feature type="transmembrane region" description="Helical" evidence="1">
    <location>
        <begin position="80"/>
        <end position="99"/>
    </location>
</feature>
<evidence type="ECO:0000313" key="2">
    <source>
        <dbReference type="EMBL" id="OOR89900.1"/>
    </source>
</evidence>
<dbReference type="Proteomes" id="UP000190435">
    <property type="component" value="Unassembled WGS sequence"/>
</dbReference>
<sequence>MGFALLDLVRLGAAMTKNKSNNAISIAFAYAMAYTIMALMCDNPVVKDKFFTPFIFLVCGVWLFEYLCQKTQVNPQKADTILSMAYILSVIAGGIVGIWF</sequence>
<name>A0A1T0A2C9_9GAMM</name>
<keyword evidence="1" id="KW-1133">Transmembrane helix</keyword>
<evidence type="ECO:0000256" key="1">
    <source>
        <dbReference type="SAM" id="Phobius"/>
    </source>
</evidence>
<keyword evidence="1" id="KW-0812">Transmembrane</keyword>
<dbReference type="STRING" id="34060.B0181_05665"/>
<evidence type="ECO:0000313" key="3">
    <source>
        <dbReference type="Proteomes" id="UP000190435"/>
    </source>
</evidence>
<dbReference type="AlphaFoldDB" id="A0A1T0A2C9"/>
<proteinExistence type="predicted"/>
<reference evidence="2 3" key="1">
    <citation type="submission" date="2017-02" db="EMBL/GenBank/DDBJ databases">
        <title>Draft genome sequence of Moraxella caviae CCUG 355 type strain.</title>
        <authorList>
            <person name="Engstrom-Jakobsson H."/>
            <person name="Salva-Serra F."/>
            <person name="Thorell K."/>
            <person name="Gonzales-Siles L."/>
            <person name="Karlsson R."/>
            <person name="Boulund F."/>
            <person name="Engstrand L."/>
            <person name="Moore E."/>
        </authorList>
    </citation>
    <scope>NUCLEOTIDE SEQUENCE [LARGE SCALE GENOMIC DNA]</scope>
    <source>
        <strain evidence="2 3">CCUG 355</strain>
    </source>
</reference>
<protein>
    <submittedName>
        <fullName evidence="2">Uncharacterized protein</fullName>
    </submittedName>
</protein>
<feature type="transmembrane region" description="Helical" evidence="1">
    <location>
        <begin position="51"/>
        <end position="68"/>
    </location>
</feature>
<dbReference type="EMBL" id="MUXU01000035">
    <property type="protein sequence ID" value="OOR89900.1"/>
    <property type="molecule type" value="Genomic_DNA"/>
</dbReference>
<keyword evidence="1" id="KW-0472">Membrane</keyword>
<organism evidence="2 3">
    <name type="scientific">Moraxella caviae</name>
    <dbReference type="NCBI Taxonomy" id="34060"/>
    <lineage>
        <taxon>Bacteria</taxon>
        <taxon>Pseudomonadati</taxon>
        <taxon>Pseudomonadota</taxon>
        <taxon>Gammaproteobacteria</taxon>
        <taxon>Moraxellales</taxon>
        <taxon>Moraxellaceae</taxon>
        <taxon>Moraxella</taxon>
    </lineage>
</organism>
<gene>
    <name evidence="2" type="ORF">B0181_05665</name>
</gene>
<comment type="caution">
    <text evidence="2">The sequence shown here is derived from an EMBL/GenBank/DDBJ whole genome shotgun (WGS) entry which is preliminary data.</text>
</comment>
<feature type="transmembrane region" description="Helical" evidence="1">
    <location>
        <begin position="21"/>
        <end position="39"/>
    </location>
</feature>
<keyword evidence="3" id="KW-1185">Reference proteome</keyword>
<accession>A0A1T0A2C9</accession>